<dbReference type="PANTHER" id="PTHR43140">
    <property type="entry name" value="TYPE-1 RESTRICTION ENZYME ECOKI SPECIFICITY PROTEIN"/>
    <property type="match status" value="1"/>
</dbReference>
<evidence type="ECO:0000313" key="5">
    <source>
        <dbReference type="EMBL" id="TDE05822.1"/>
    </source>
</evidence>
<dbReference type="InterPro" id="IPR000055">
    <property type="entry name" value="Restrct_endonuc_typeI_TRD"/>
</dbReference>
<reference evidence="5 6" key="1">
    <citation type="submission" date="2019-03" db="EMBL/GenBank/DDBJ databases">
        <title>Flavobacterium LB-D12 sp. nov., isolated from arctic soil.</title>
        <authorList>
            <person name="Chaudhary D.K."/>
        </authorList>
    </citation>
    <scope>NUCLEOTIDE SEQUENCE [LARGE SCALE GENOMIC DNA]</scope>
    <source>
        <strain evidence="5 6">LB-D12</strain>
    </source>
</reference>
<evidence type="ECO:0000256" key="3">
    <source>
        <dbReference type="ARBA" id="ARBA00023125"/>
    </source>
</evidence>
<dbReference type="RefSeq" id="WP_132065493.1">
    <property type="nucleotide sequence ID" value="NZ_SMFN01000005.1"/>
</dbReference>
<dbReference type="SUPFAM" id="SSF116734">
    <property type="entry name" value="DNA methylase specificity domain"/>
    <property type="match status" value="2"/>
</dbReference>
<keyword evidence="6" id="KW-1185">Reference proteome</keyword>
<dbReference type="OrthoDB" id="9816225at2"/>
<organism evidence="5 6">
    <name type="scientific">Flavobacterium sandaracinum</name>
    <dbReference type="NCBI Taxonomy" id="2541733"/>
    <lineage>
        <taxon>Bacteria</taxon>
        <taxon>Pseudomonadati</taxon>
        <taxon>Bacteroidota</taxon>
        <taxon>Flavobacteriia</taxon>
        <taxon>Flavobacteriales</taxon>
        <taxon>Flavobacteriaceae</taxon>
        <taxon>Flavobacterium</taxon>
    </lineage>
</organism>
<sequence length="410" mass="46414">MTQNKLPKDWKWVSISEIAKIETGTTPSKAISEYYGDEYPFYKPTDLAAGLNVFKSNDGLTKLGVDKARYVPENSTLITCIGATIGKTGFLKKGGGFNQQINAIIPNENSLPKFIYYQAISLNFQKQIKDNASATTLPLLNKSKFQVLKMVICSLETQQLIVSKIEELFSELDKGIEDLKLAQQQLKTYRQSVLKYAFEGKLTNKKVKDGVLPKGWEWKTIKDITTLLGDGLHGTPNYDVNGEYFFINGNNLSDGKIEIKANTKKVSKSEFEKYKKQLNDKTIFVSINGSLGYTAFYNNEPVILGKSACYFNVKDEINKYYIRYIITSPRFTNYSIKNSTGTTIKNVSLRSMREFEIPLPLLEEQHRIVEEIESRLSVADKMEESINQSLLQAEALRQSILKKAFEGKLV</sequence>
<evidence type="ECO:0000313" key="6">
    <source>
        <dbReference type="Proteomes" id="UP000294644"/>
    </source>
</evidence>
<dbReference type="Pfam" id="PF01420">
    <property type="entry name" value="Methylase_S"/>
    <property type="match status" value="2"/>
</dbReference>
<dbReference type="CDD" id="cd17293">
    <property type="entry name" value="RMtype1_S_Ppo21ORF8840P_TRD1-CR1_like"/>
    <property type="match status" value="1"/>
</dbReference>
<dbReference type="EMBL" id="SMFN01000005">
    <property type="protein sequence ID" value="TDE05822.1"/>
    <property type="molecule type" value="Genomic_DNA"/>
</dbReference>
<accession>A0A4R5CY78</accession>
<evidence type="ECO:0000256" key="2">
    <source>
        <dbReference type="ARBA" id="ARBA00022747"/>
    </source>
</evidence>
<dbReference type="InterPro" id="IPR044946">
    <property type="entry name" value="Restrct_endonuc_typeI_TRD_sf"/>
</dbReference>
<comment type="caution">
    <text evidence="5">The sequence shown here is derived from an EMBL/GenBank/DDBJ whole genome shotgun (WGS) entry which is preliminary data.</text>
</comment>
<proteinExistence type="inferred from homology"/>
<feature type="domain" description="Type I restriction modification DNA specificity" evidence="4">
    <location>
        <begin position="7"/>
        <end position="177"/>
    </location>
</feature>
<keyword evidence="2" id="KW-0680">Restriction system</keyword>
<dbReference type="Proteomes" id="UP000294644">
    <property type="component" value="Unassembled WGS sequence"/>
</dbReference>
<comment type="similarity">
    <text evidence="1">Belongs to the type-I restriction system S methylase family.</text>
</comment>
<gene>
    <name evidence="5" type="ORF">E0F91_06415</name>
</gene>
<feature type="domain" description="Type I restriction modification DNA specificity" evidence="4">
    <location>
        <begin position="213"/>
        <end position="390"/>
    </location>
</feature>
<protein>
    <recommendedName>
        <fullName evidence="4">Type I restriction modification DNA specificity domain-containing protein</fullName>
    </recommendedName>
</protein>
<dbReference type="Gene3D" id="3.90.220.20">
    <property type="entry name" value="DNA methylase specificity domains"/>
    <property type="match status" value="2"/>
</dbReference>
<dbReference type="AlphaFoldDB" id="A0A4R5CY78"/>
<dbReference type="GO" id="GO:0009307">
    <property type="term" value="P:DNA restriction-modification system"/>
    <property type="evidence" value="ECO:0007669"/>
    <property type="project" value="UniProtKB-KW"/>
</dbReference>
<dbReference type="InterPro" id="IPR051212">
    <property type="entry name" value="Type-I_RE_S_subunit"/>
</dbReference>
<dbReference type="GO" id="GO:0003677">
    <property type="term" value="F:DNA binding"/>
    <property type="evidence" value="ECO:0007669"/>
    <property type="project" value="UniProtKB-KW"/>
</dbReference>
<name>A0A4R5CY78_9FLAO</name>
<dbReference type="PANTHER" id="PTHR43140:SF1">
    <property type="entry name" value="TYPE I RESTRICTION ENZYME ECOKI SPECIFICITY SUBUNIT"/>
    <property type="match status" value="1"/>
</dbReference>
<evidence type="ECO:0000256" key="1">
    <source>
        <dbReference type="ARBA" id="ARBA00010923"/>
    </source>
</evidence>
<evidence type="ECO:0000259" key="4">
    <source>
        <dbReference type="Pfam" id="PF01420"/>
    </source>
</evidence>
<keyword evidence="3" id="KW-0238">DNA-binding</keyword>